<organism evidence="1">
    <name type="scientific">uncultured Aureispira sp</name>
    <dbReference type="NCBI Taxonomy" id="1331704"/>
    <lineage>
        <taxon>Bacteria</taxon>
        <taxon>Pseudomonadati</taxon>
        <taxon>Bacteroidota</taxon>
        <taxon>Saprospiria</taxon>
        <taxon>Saprospirales</taxon>
        <taxon>Saprospiraceae</taxon>
        <taxon>Aureispira</taxon>
        <taxon>environmental samples</taxon>
    </lineage>
</organism>
<sequence>MNLQEYRTLFADILAKKITAAPYDQESYLNYIKLNASRMKRWTKQGLIEPTLATAIRAIEQPQKWVLITEPWCGDAANSVPYIEKMAALNPKITVEVQLRDSGSEIEHYLTNGGQSIPKLVVRDANANDLFTWGPRPAAAQALAQAQKGSDASKDEKYGEILHWYKDDKGKSIQREFLDLLS</sequence>
<dbReference type="AlphaFoldDB" id="A0A6S6ST72"/>
<protein>
    <submittedName>
        <fullName evidence="1">Thioredoxin family protein</fullName>
    </submittedName>
</protein>
<dbReference type="Pfam" id="PF14595">
    <property type="entry name" value="Thioredoxin_9"/>
    <property type="match status" value="1"/>
</dbReference>
<proteinExistence type="predicted"/>
<dbReference type="EMBL" id="CACVAQ010000139">
    <property type="protein sequence ID" value="CAA6808073.1"/>
    <property type="molecule type" value="Genomic_DNA"/>
</dbReference>
<reference evidence="1" key="1">
    <citation type="submission" date="2020-01" db="EMBL/GenBank/DDBJ databases">
        <authorList>
            <person name="Meier V. D."/>
            <person name="Meier V D."/>
        </authorList>
    </citation>
    <scope>NUCLEOTIDE SEQUENCE</scope>
    <source>
        <strain evidence="1">HLG_WM_MAG_10</strain>
    </source>
</reference>
<name>A0A6S6ST72_9BACT</name>
<gene>
    <name evidence="1" type="ORF">HELGO_WM13381</name>
</gene>
<dbReference type="InterPro" id="IPR036249">
    <property type="entry name" value="Thioredoxin-like_sf"/>
</dbReference>
<evidence type="ECO:0000313" key="1">
    <source>
        <dbReference type="EMBL" id="CAA6808073.1"/>
    </source>
</evidence>
<dbReference type="SUPFAM" id="SSF52833">
    <property type="entry name" value="Thioredoxin-like"/>
    <property type="match status" value="1"/>
</dbReference>
<dbReference type="Gene3D" id="3.40.30.10">
    <property type="entry name" value="Glutaredoxin"/>
    <property type="match status" value="1"/>
</dbReference>
<accession>A0A6S6ST72</accession>